<dbReference type="Proteomes" id="UP000676853">
    <property type="component" value="Unassembled WGS sequence"/>
</dbReference>
<organism evidence="1 2">
    <name type="scientific">Tsukamurella paurometabola</name>
    <name type="common">Corynebacterium paurometabolum</name>
    <dbReference type="NCBI Taxonomy" id="2061"/>
    <lineage>
        <taxon>Bacteria</taxon>
        <taxon>Bacillati</taxon>
        <taxon>Actinomycetota</taxon>
        <taxon>Actinomycetes</taxon>
        <taxon>Mycobacteriales</taxon>
        <taxon>Tsukamurellaceae</taxon>
        <taxon>Tsukamurella</taxon>
    </lineage>
</organism>
<comment type="caution">
    <text evidence="1">The sequence shown here is derived from an EMBL/GenBank/DDBJ whole genome shotgun (WGS) entry which is preliminary data.</text>
</comment>
<evidence type="ECO:0000313" key="2">
    <source>
        <dbReference type="Proteomes" id="UP000676853"/>
    </source>
</evidence>
<sequence>MSAQKFKLGDRVTNRFDEGKVVGLITKVVNSYLYEVAWSDAGLMEFDLQVGDDLELADEERAS</sequence>
<protein>
    <recommendedName>
        <fullName evidence="3">DUF1918 domain-containing protein</fullName>
    </recommendedName>
</protein>
<dbReference type="EMBL" id="JAGXOE010000034">
    <property type="protein sequence ID" value="MBS4102423.1"/>
    <property type="molecule type" value="Genomic_DNA"/>
</dbReference>
<name>A0ABS5NER3_TSUPA</name>
<reference evidence="1 2" key="1">
    <citation type="submission" date="2021-04" db="EMBL/GenBank/DDBJ databases">
        <title>Whole genome sequence analysis of a thiophenic sulfur metabolizing bacteria.</title>
        <authorList>
            <person name="Akhtar N."/>
            <person name="Akram J."/>
            <person name="Aslam A."/>
        </authorList>
    </citation>
    <scope>NUCLEOTIDE SEQUENCE [LARGE SCALE GENOMIC DNA]</scope>
    <source>
        <strain evidence="1 2">3OW</strain>
    </source>
</reference>
<accession>A0ABS5NER3</accession>
<evidence type="ECO:0008006" key="3">
    <source>
        <dbReference type="Google" id="ProtNLM"/>
    </source>
</evidence>
<dbReference type="RefSeq" id="WP_212554141.1">
    <property type="nucleotide sequence ID" value="NZ_JAGXOE010000034.1"/>
</dbReference>
<proteinExistence type="predicted"/>
<gene>
    <name evidence="1" type="ORF">KFZ73_14395</name>
</gene>
<evidence type="ECO:0000313" key="1">
    <source>
        <dbReference type="EMBL" id="MBS4102423.1"/>
    </source>
</evidence>
<keyword evidence="2" id="KW-1185">Reference proteome</keyword>